<dbReference type="PROSITE" id="PS00501">
    <property type="entry name" value="SPASE_I_1"/>
    <property type="match status" value="1"/>
</dbReference>
<dbReference type="AlphaFoldDB" id="A0A3S7JA56"/>
<evidence type="ECO:0000313" key="12">
    <source>
        <dbReference type="Proteomes" id="UP000266796"/>
    </source>
</evidence>
<evidence type="ECO:0000256" key="3">
    <source>
        <dbReference type="ARBA" id="ARBA00013208"/>
    </source>
</evidence>
<keyword evidence="12" id="KW-1185">Reference proteome</keyword>
<name>A0A3S7JA56_9PROT</name>
<dbReference type="PANTHER" id="PTHR43390:SF1">
    <property type="entry name" value="CHLOROPLAST PROCESSING PEPTIDASE"/>
    <property type="match status" value="1"/>
</dbReference>
<evidence type="ECO:0000256" key="1">
    <source>
        <dbReference type="ARBA" id="ARBA00000677"/>
    </source>
</evidence>
<feature type="transmembrane region" description="Helical" evidence="8">
    <location>
        <begin position="6"/>
        <end position="23"/>
    </location>
</feature>
<dbReference type="KEGG" id="kso:CKSOR_00440"/>
<protein>
    <recommendedName>
        <fullName evidence="4 8">Signal peptidase I</fullName>
        <ecNumber evidence="3 8">3.4.21.89</ecNumber>
    </recommendedName>
</protein>
<dbReference type="Proteomes" id="UP000266796">
    <property type="component" value="Chromosome"/>
</dbReference>
<dbReference type="EMBL" id="CP025628">
    <property type="protein sequence ID" value="AWD32553.1"/>
    <property type="molecule type" value="Genomic_DNA"/>
</dbReference>
<evidence type="ECO:0000259" key="10">
    <source>
        <dbReference type="Pfam" id="PF10502"/>
    </source>
</evidence>
<feature type="transmembrane region" description="Helical" evidence="8">
    <location>
        <begin position="53"/>
        <end position="76"/>
    </location>
</feature>
<dbReference type="PROSITE" id="PS00761">
    <property type="entry name" value="SPASE_I_3"/>
    <property type="match status" value="1"/>
</dbReference>
<dbReference type="PROSITE" id="PS00760">
    <property type="entry name" value="SPASE_I_2"/>
    <property type="match status" value="1"/>
</dbReference>
<dbReference type="InterPro" id="IPR019533">
    <property type="entry name" value="Peptidase_S26"/>
</dbReference>
<evidence type="ECO:0000256" key="4">
    <source>
        <dbReference type="ARBA" id="ARBA00019232"/>
    </source>
</evidence>
<keyword evidence="8" id="KW-0812">Transmembrane</keyword>
<reference evidence="11 12" key="1">
    <citation type="journal article" date="2018" name="Parasitology">
        <title>The reduced genome of Candidatus Kinetoplastibacterium sorsogonicusi, the endosymbiont of Kentomonas sorsogonicus (Trypanosomatidae): loss of the haem-synthesis pathway.</title>
        <authorList>
            <person name="Silva F.M."/>
            <person name="Kostygov A.Y."/>
            <person name="Spodareva V.V."/>
            <person name="Butenko A."/>
            <person name="Tossou R."/>
            <person name="Lukes J."/>
            <person name="Yurchenko V."/>
            <person name="Alves J.M.P."/>
        </authorList>
    </citation>
    <scope>NUCLEOTIDE SEQUENCE [LARGE SCALE GENOMIC DNA]</scope>
    <source>
        <strain evidence="11 12">MF-08</strain>
    </source>
</reference>
<dbReference type="GO" id="GO:0016020">
    <property type="term" value="C:membrane"/>
    <property type="evidence" value="ECO:0007669"/>
    <property type="project" value="UniProtKB-SubCell"/>
</dbReference>
<feature type="active site" evidence="7">
    <location>
        <position position="141"/>
    </location>
</feature>
<dbReference type="GO" id="GO:0006465">
    <property type="term" value="P:signal peptide processing"/>
    <property type="evidence" value="ECO:0007669"/>
    <property type="project" value="InterPro"/>
</dbReference>
<dbReference type="GO" id="GO:0004252">
    <property type="term" value="F:serine-type endopeptidase activity"/>
    <property type="evidence" value="ECO:0007669"/>
    <property type="project" value="InterPro"/>
</dbReference>
<evidence type="ECO:0000256" key="2">
    <source>
        <dbReference type="ARBA" id="ARBA00009370"/>
    </source>
</evidence>
<keyword evidence="5 8" id="KW-0645">Protease</keyword>
<evidence type="ECO:0000256" key="9">
    <source>
        <dbReference type="RuleBase" id="RU362042"/>
    </source>
</evidence>
<dbReference type="PRINTS" id="PR00727">
    <property type="entry name" value="LEADERPTASE"/>
</dbReference>
<dbReference type="InterPro" id="IPR019757">
    <property type="entry name" value="Pept_S26A_signal_pept_1_Lys-AS"/>
</dbReference>
<dbReference type="NCBIfam" id="TIGR02227">
    <property type="entry name" value="sigpep_I_bact"/>
    <property type="match status" value="1"/>
</dbReference>
<evidence type="ECO:0000256" key="6">
    <source>
        <dbReference type="ARBA" id="ARBA00022801"/>
    </source>
</evidence>
<keyword evidence="6 8" id="KW-0378">Hydrolase</keyword>
<feature type="domain" description="Peptidase S26" evidence="10">
    <location>
        <begin position="57"/>
        <end position="267"/>
    </location>
</feature>
<sequence length="279" mass="33230">MNWNFSIFLFLIIILTGISRILYKLYNYFHNTRNIYYKKIFLYKFLKQNQKSLFYLEQLSSLFPVLLIVFLLRSFIAEPFRIPSGSMMPTLESGDFILVQKLSYSIKIPIINYDIFSFNTPKRGDIVVFRYPENPKIDYIKRIVGLPGDEIIYRDKKLFINGILIPTKLNGLYYDYDKSSFTSKYKENLFGVYYDIIIEDNKYTSIFPIWSFPWVHSFKYSENGLSCRIPNGNYFVMGDNRDNSSDSRYWGFVPFNNITGKAFLIWMNFNNFKRIGFIK</sequence>
<dbReference type="InterPro" id="IPR019756">
    <property type="entry name" value="Pept_S26A_signal_pept_1_Ser-AS"/>
</dbReference>
<dbReference type="InterPro" id="IPR019758">
    <property type="entry name" value="Pept_S26A_signal_pept_1_CS"/>
</dbReference>
<organism evidence="11 12">
    <name type="scientific">Candidatus Kinetoplastidibacterium kentomonadis</name>
    <dbReference type="NCBI Taxonomy" id="1576550"/>
    <lineage>
        <taxon>Bacteria</taxon>
        <taxon>Pseudomonadati</taxon>
        <taxon>Pseudomonadota</taxon>
        <taxon>Betaproteobacteria</taxon>
        <taxon>Candidatus Kinetoplastidibacterium</taxon>
    </lineage>
</organism>
<keyword evidence="8" id="KW-1133">Transmembrane helix</keyword>
<dbReference type="EC" id="3.4.21.89" evidence="3 8"/>
<evidence type="ECO:0000313" key="11">
    <source>
        <dbReference type="EMBL" id="AWD32553.1"/>
    </source>
</evidence>
<dbReference type="GO" id="GO:0009003">
    <property type="term" value="F:signal peptidase activity"/>
    <property type="evidence" value="ECO:0007669"/>
    <property type="project" value="UniProtKB-EC"/>
</dbReference>
<comment type="similarity">
    <text evidence="2 9">Belongs to the peptidase S26 family.</text>
</comment>
<dbReference type="InterPro" id="IPR000223">
    <property type="entry name" value="Pept_S26A_signal_pept_1"/>
</dbReference>
<dbReference type="InterPro" id="IPR036286">
    <property type="entry name" value="LexA/Signal_pep-like_sf"/>
</dbReference>
<proteinExistence type="inferred from homology"/>
<evidence type="ECO:0000256" key="5">
    <source>
        <dbReference type="ARBA" id="ARBA00022670"/>
    </source>
</evidence>
<accession>A0A3S7JA56</accession>
<dbReference type="SUPFAM" id="SSF51306">
    <property type="entry name" value="LexA/Signal peptidase"/>
    <property type="match status" value="1"/>
</dbReference>
<feature type="active site" evidence="7">
    <location>
        <position position="86"/>
    </location>
</feature>
<dbReference type="Pfam" id="PF10502">
    <property type="entry name" value="Peptidase_S26"/>
    <property type="match status" value="1"/>
</dbReference>
<comment type="caution">
    <text evidence="9">Lacks conserved residue(s) required for the propagation of feature annotation.</text>
</comment>
<evidence type="ECO:0000256" key="7">
    <source>
        <dbReference type="PIRSR" id="PIRSR600223-1"/>
    </source>
</evidence>
<keyword evidence="8" id="KW-0472">Membrane</keyword>
<evidence type="ECO:0000256" key="8">
    <source>
        <dbReference type="RuleBase" id="RU003993"/>
    </source>
</evidence>
<dbReference type="Gene3D" id="2.10.109.10">
    <property type="entry name" value="Umud Fragment, subunit A"/>
    <property type="match status" value="1"/>
</dbReference>
<dbReference type="PANTHER" id="PTHR43390">
    <property type="entry name" value="SIGNAL PEPTIDASE I"/>
    <property type="match status" value="1"/>
</dbReference>
<gene>
    <name evidence="11" type="primary">lepB</name>
    <name evidence="11" type="ORF">CKSOR_00440</name>
</gene>
<dbReference type="CDD" id="cd06530">
    <property type="entry name" value="S26_SPase_I"/>
    <property type="match status" value="1"/>
</dbReference>
<comment type="subcellular location">
    <subcellularLocation>
        <location evidence="9">Membrane</location>
        <topology evidence="9">Single-pass type II membrane protein</topology>
    </subcellularLocation>
</comment>
<dbReference type="RefSeq" id="WP_108673959.1">
    <property type="nucleotide sequence ID" value="NZ_CP025628.1"/>
</dbReference>
<dbReference type="OrthoDB" id="9815782at2"/>
<comment type="catalytic activity">
    <reaction evidence="1 8">
        <text>Cleavage of hydrophobic, N-terminal signal or leader sequences from secreted and periplasmic proteins.</text>
        <dbReference type="EC" id="3.4.21.89"/>
    </reaction>
</comment>